<dbReference type="Proteomes" id="UP000192758">
    <property type="component" value="Unassembled WGS sequence"/>
</dbReference>
<comment type="caution">
    <text evidence="1">The sequence shown here is derived from an EMBL/GenBank/DDBJ whole genome shotgun (WGS) entry which is preliminary data.</text>
</comment>
<protein>
    <submittedName>
        <fullName evidence="1">Uncharacterized protein</fullName>
    </submittedName>
</protein>
<gene>
    <name evidence="1" type="ORF">EHP00_240</name>
</gene>
<accession>A0A1W0E6Q2</accession>
<keyword evidence="2" id="KW-1185">Reference proteome</keyword>
<name>A0A1W0E6Q2_9MICR</name>
<proteinExistence type="predicted"/>
<dbReference type="AlphaFoldDB" id="A0A1W0E6Q2"/>
<dbReference type="EMBL" id="MNPJ01000016">
    <property type="protein sequence ID" value="OQS54886.1"/>
    <property type="molecule type" value="Genomic_DNA"/>
</dbReference>
<reference evidence="1 2" key="1">
    <citation type="journal article" date="2017" name="Environ. Microbiol.">
        <title>Decay of the glycolytic pathway and adaptation to intranuclear parasitism within Enterocytozoonidae microsporidia.</title>
        <authorList>
            <person name="Wiredu Boakye D."/>
            <person name="Jaroenlak P."/>
            <person name="Prachumwat A."/>
            <person name="Williams T.A."/>
            <person name="Bateman K.S."/>
            <person name="Itsathitphaisarn O."/>
            <person name="Sritunyalucksana K."/>
            <person name="Paszkiewicz K.H."/>
            <person name="Moore K.A."/>
            <person name="Stentiford G.D."/>
            <person name="Williams B.A."/>
        </authorList>
    </citation>
    <scope>NUCLEOTIDE SEQUENCE [LARGE SCALE GENOMIC DNA]</scope>
    <source>
        <strain evidence="1 2">TH1</strain>
    </source>
</reference>
<evidence type="ECO:0000313" key="1">
    <source>
        <dbReference type="EMBL" id="OQS54886.1"/>
    </source>
</evidence>
<organism evidence="1 2">
    <name type="scientific">Ecytonucleospora hepatopenaei</name>
    <dbReference type="NCBI Taxonomy" id="646526"/>
    <lineage>
        <taxon>Eukaryota</taxon>
        <taxon>Fungi</taxon>
        <taxon>Fungi incertae sedis</taxon>
        <taxon>Microsporidia</taxon>
        <taxon>Enterocytozoonidae</taxon>
        <taxon>Ecytonucleospora</taxon>
    </lineage>
</organism>
<dbReference type="VEuPathDB" id="MicrosporidiaDB:EHP00_240"/>
<sequence>MTKLVRNKNQKLFCKCKLKKHFSNKNICILDLQPELFKEINCDSISIDKNKNASSKQIYDKNNKNIYTGSSWVDSIIHFHHFPCQKRNIKFSD</sequence>
<evidence type="ECO:0000313" key="2">
    <source>
        <dbReference type="Proteomes" id="UP000192758"/>
    </source>
</evidence>